<evidence type="ECO:0000256" key="2">
    <source>
        <dbReference type="SAM" id="Phobius"/>
    </source>
</evidence>
<sequence length="129" mass="14330">MSRSLMTPVIYVLIGLAIVGVALGLINDTMGFLMNILIMIGIAAVFYFIITHFVLKNRGGSSNEMKKYKQAVKQSKAKYKSTSTEPKRMAKPSFQPATLSGKKRKKAAQATHLRVIEGHKNKKKNRASF</sequence>
<comment type="caution">
    <text evidence="3">The sequence shown here is derived from an EMBL/GenBank/DDBJ whole genome shotgun (WGS) entry which is preliminary data.</text>
</comment>
<feature type="transmembrane region" description="Helical" evidence="2">
    <location>
        <begin position="9"/>
        <end position="26"/>
    </location>
</feature>
<keyword evidence="4" id="KW-1185">Reference proteome</keyword>
<keyword evidence="2" id="KW-0472">Membrane</keyword>
<feature type="transmembrane region" description="Helical" evidence="2">
    <location>
        <begin position="32"/>
        <end position="55"/>
    </location>
</feature>
<gene>
    <name evidence="3" type="ORF">ACFQ2J_05820</name>
</gene>
<accession>A0ABW3L124</accession>
<feature type="compositionally biased region" description="Basic residues" evidence="1">
    <location>
        <begin position="120"/>
        <end position="129"/>
    </location>
</feature>
<feature type="region of interest" description="Disordered" evidence="1">
    <location>
        <begin position="76"/>
        <end position="129"/>
    </location>
</feature>
<dbReference type="InterPro" id="IPR048110">
    <property type="entry name" value="SA1362/YqhP-like"/>
</dbReference>
<organism evidence="3 4">
    <name type="scientific">Thalassobacillus hwangdonensis</name>
    <dbReference type="NCBI Taxonomy" id="546108"/>
    <lineage>
        <taxon>Bacteria</taxon>
        <taxon>Bacillati</taxon>
        <taxon>Bacillota</taxon>
        <taxon>Bacilli</taxon>
        <taxon>Bacillales</taxon>
        <taxon>Bacillaceae</taxon>
        <taxon>Thalassobacillus</taxon>
    </lineage>
</organism>
<dbReference type="Proteomes" id="UP001596990">
    <property type="component" value="Unassembled WGS sequence"/>
</dbReference>
<dbReference type="EMBL" id="JBHTKL010000001">
    <property type="protein sequence ID" value="MFD1018718.1"/>
    <property type="molecule type" value="Genomic_DNA"/>
</dbReference>
<dbReference type="RefSeq" id="WP_386057432.1">
    <property type="nucleotide sequence ID" value="NZ_JBHTKL010000001.1"/>
</dbReference>
<evidence type="ECO:0000256" key="1">
    <source>
        <dbReference type="SAM" id="MobiDB-lite"/>
    </source>
</evidence>
<keyword evidence="2" id="KW-1133">Transmembrane helix</keyword>
<reference evidence="4" key="1">
    <citation type="journal article" date="2019" name="Int. J. Syst. Evol. Microbiol.">
        <title>The Global Catalogue of Microorganisms (GCM) 10K type strain sequencing project: providing services to taxonomists for standard genome sequencing and annotation.</title>
        <authorList>
            <consortium name="The Broad Institute Genomics Platform"/>
            <consortium name="The Broad Institute Genome Sequencing Center for Infectious Disease"/>
            <person name="Wu L."/>
            <person name="Ma J."/>
        </authorList>
    </citation>
    <scope>NUCLEOTIDE SEQUENCE [LARGE SCALE GENOMIC DNA]</scope>
    <source>
        <strain evidence="4">CCUG 56607</strain>
    </source>
</reference>
<dbReference type="NCBIfam" id="NF041554">
    <property type="entry name" value="SA1362_fam"/>
    <property type="match status" value="1"/>
</dbReference>
<evidence type="ECO:0000313" key="3">
    <source>
        <dbReference type="EMBL" id="MFD1018718.1"/>
    </source>
</evidence>
<evidence type="ECO:0000313" key="4">
    <source>
        <dbReference type="Proteomes" id="UP001596990"/>
    </source>
</evidence>
<protein>
    <submittedName>
        <fullName evidence="3">SA1362 family protein</fullName>
    </submittedName>
</protein>
<proteinExistence type="predicted"/>
<name>A0ABW3L124_9BACI</name>
<keyword evidence="2" id="KW-0812">Transmembrane</keyword>